<name>A0A3N6S6C8_9GAMM</name>
<gene>
    <name evidence="1" type="ORF">EB241_19910</name>
</gene>
<dbReference type="Proteomes" id="UP000279457">
    <property type="component" value="Unassembled WGS sequence"/>
</dbReference>
<comment type="caution">
    <text evidence="1">The sequence shown here is derived from an EMBL/GenBank/DDBJ whole genome shotgun (WGS) entry which is preliminary data.</text>
</comment>
<dbReference type="AlphaFoldDB" id="A0A3N6S6C8"/>
<evidence type="ECO:0000313" key="1">
    <source>
        <dbReference type="EMBL" id="RQM36580.1"/>
    </source>
</evidence>
<evidence type="ECO:0000313" key="2">
    <source>
        <dbReference type="Proteomes" id="UP000279457"/>
    </source>
</evidence>
<protein>
    <submittedName>
        <fullName evidence="1">Uncharacterized protein</fullName>
    </submittedName>
</protein>
<accession>A0A3N6S6C8</accession>
<sequence length="277" mass="31533">MSYCLFNAQAAAGVSLLMMRTRMSQFLRPAAAYLSRRNELLAERSAVTSAEVIQTINKALLASEVAMAACYDLDVLHGLQQRKTRHADGHERKHQRELRQFERQAEHLTLAEEHDESAFIAWQKGFSALIASFPWQHASPALMQNELFAITVTLWQEALEALFTSSDQRPQFKRAEKIVAFSISKIPLLGEATEVWRALMDLLDACRQRSAREPVWFTLLESYSEAANLCSRGILLFCLASEAVLRGQPLPDRARLNERIKRHYDSVIDGTHPFFDR</sequence>
<organism evidence="1 2">
    <name type="scientific">Erwinia psidii</name>
    <dbReference type="NCBI Taxonomy" id="69224"/>
    <lineage>
        <taxon>Bacteria</taxon>
        <taxon>Pseudomonadati</taxon>
        <taxon>Pseudomonadota</taxon>
        <taxon>Gammaproteobacteria</taxon>
        <taxon>Enterobacterales</taxon>
        <taxon>Erwiniaceae</taxon>
        <taxon>Erwinia</taxon>
    </lineage>
</organism>
<dbReference type="EMBL" id="RHHM01000020">
    <property type="protein sequence ID" value="RQM36580.1"/>
    <property type="molecule type" value="Genomic_DNA"/>
</dbReference>
<proteinExistence type="predicted"/>
<reference evidence="1 2" key="1">
    <citation type="submission" date="2018-10" db="EMBL/GenBank/DDBJ databases">
        <title>Draft genome sequence for the type isolate of Erwinia psidii, agent causal of bacterial blight in guava (Psidium guajava) and wilt and die-back of Eucalyptus spp.</title>
        <authorList>
            <person name="Hermenegildo P.S."/>
            <person name="Santos S.A."/>
            <person name="Guimaraes L.M.S."/>
            <person name="Vidigal P.M.P."/>
            <person name="Pereira I.C."/>
            <person name="Badel J.L."/>
            <person name="Alfenas-Zerbini P."/>
            <person name="Ferreira M.A.S.V."/>
            <person name="Alfenas A.C."/>
        </authorList>
    </citation>
    <scope>NUCLEOTIDE SEQUENCE [LARGE SCALE GENOMIC DNA]</scope>
    <source>
        <strain evidence="1 2">IBSBF 435</strain>
    </source>
</reference>
<keyword evidence="2" id="KW-1185">Reference proteome</keyword>